<dbReference type="GeneID" id="68096933"/>
<evidence type="ECO:0000313" key="3">
    <source>
        <dbReference type="Proteomes" id="UP000816034"/>
    </source>
</evidence>
<dbReference type="RefSeq" id="XP_044548820.1">
    <property type="nucleotide sequence ID" value="XM_044694121.1"/>
</dbReference>
<comment type="caution">
    <text evidence="2">The sequence shown here is derived from an EMBL/GenBank/DDBJ whole genome shotgun (WGS) entry which is preliminary data.</text>
</comment>
<protein>
    <submittedName>
        <fullName evidence="2">Uncharacterized protein</fullName>
    </submittedName>
</protein>
<proteinExistence type="predicted"/>
<dbReference type="AlphaFoldDB" id="A0AA88GPZ2"/>
<name>A0AA88GPZ2_NAELO</name>
<dbReference type="Proteomes" id="UP000816034">
    <property type="component" value="Unassembled WGS sequence"/>
</dbReference>
<keyword evidence="3" id="KW-1185">Reference proteome</keyword>
<evidence type="ECO:0000256" key="1">
    <source>
        <dbReference type="SAM" id="MobiDB-lite"/>
    </source>
</evidence>
<feature type="compositionally biased region" description="Low complexity" evidence="1">
    <location>
        <begin position="96"/>
        <end position="109"/>
    </location>
</feature>
<gene>
    <name evidence="2" type="ORF">C9374_004478</name>
</gene>
<sequence>MTTTERKSGLETLAKFLALHPSEKGEVCLAPNISFFQNSKTLNETIKEKGWTLKPCEYMMTYPSQMTEKQNYVFNRSDFVGRSSAILGEDDQVVVSSSSFNSQNSSTSRSSRKTSKSPKSSSSAKKKKRSKKEAEDFVQSENEDECIEFSDEENIIMNDEEDDDENQPKVHRTRSRVKQQQQQPPSLSSQPTKSIPSASKTTKTSAATTSKNKTIDSFFKTVEMKAESEDDRKEHSMIISDDSQDVSTKVESKTTARKFLKKREEIKVSTNSPTKVSPLPANSAKLEDIFKNLQSDQPSTRSIFSSPTKNSTTKRVVTRKK</sequence>
<feature type="compositionally biased region" description="Polar residues" evidence="1">
    <location>
        <begin position="292"/>
        <end position="315"/>
    </location>
</feature>
<feature type="compositionally biased region" description="Acidic residues" evidence="1">
    <location>
        <begin position="136"/>
        <end position="165"/>
    </location>
</feature>
<reference evidence="2 3" key="1">
    <citation type="journal article" date="2018" name="BMC Genomics">
        <title>The genome of Naegleria lovaniensis, the basis for a comparative approach to unravel pathogenicity factors of the human pathogenic amoeba N. fowleri.</title>
        <authorList>
            <person name="Liechti N."/>
            <person name="Schurch N."/>
            <person name="Bruggmann R."/>
            <person name="Wittwer M."/>
        </authorList>
    </citation>
    <scope>NUCLEOTIDE SEQUENCE [LARGE SCALE GENOMIC DNA]</scope>
    <source>
        <strain evidence="2 3">ATCC 30569</strain>
    </source>
</reference>
<organism evidence="2 3">
    <name type="scientific">Naegleria lovaniensis</name>
    <name type="common">Amoeba</name>
    <dbReference type="NCBI Taxonomy" id="51637"/>
    <lineage>
        <taxon>Eukaryota</taxon>
        <taxon>Discoba</taxon>
        <taxon>Heterolobosea</taxon>
        <taxon>Tetramitia</taxon>
        <taxon>Eutetramitia</taxon>
        <taxon>Vahlkampfiidae</taxon>
        <taxon>Naegleria</taxon>
    </lineage>
</organism>
<feature type="region of interest" description="Disordered" evidence="1">
    <location>
        <begin position="95"/>
        <end position="251"/>
    </location>
</feature>
<dbReference type="EMBL" id="PYSW02000021">
    <property type="protein sequence ID" value="KAG2383141.1"/>
    <property type="molecule type" value="Genomic_DNA"/>
</dbReference>
<accession>A0AA88GPZ2</accession>
<evidence type="ECO:0000313" key="2">
    <source>
        <dbReference type="EMBL" id="KAG2383141.1"/>
    </source>
</evidence>
<feature type="compositionally biased region" description="Low complexity" evidence="1">
    <location>
        <begin position="179"/>
        <end position="212"/>
    </location>
</feature>
<feature type="compositionally biased region" description="Basic and acidic residues" evidence="1">
    <location>
        <begin position="222"/>
        <end position="236"/>
    </location>
</feature>
<feature type="region of interest" description="Disordered" evidence="1">
    <location>
        <begin position="263"/>
        <end position="321"/>
    </location>
</feature>